<comment type="caution">
    <text evidence="2">The sequence shown here is derived from an EMBL/GenBank/DDBJ whole genome shotgun (WGS) entry which is preliminary data.</text>
</comment>
<proteinExistence type="predicted"/>
<gene>
    <name evidence="2" type="ORF">GCM10011609_57620</name>
</gene>
<evidence type="ECO:0000256" key="1">
    <source>
        <dbReference type="SAM" id="MobiDB-lite"/>
    </source>
</evidence>
<feature type="region of interest" description="Disordered" evidence="1">
    <location>
        <begin position="1"/>
        <end position="60"/>
    </location>
</feature>
<dbReference type="Proteomes" id="UP000597656">
    <property type="component" value="Unassembled WGS sequence"/>
</dbReference>
<reference evidence="3" key="1">
    <citation type="journal article" date="2019" name="Int. J. Syst. Evol. Microbiol.">
        <title>The Global Catalogue of Microorganisms (GCM) 10K type strain sequencing project: providing services to taxonomists for standard genome sequencing and annotation.</title>
        <authorList>
            <consortium name="The Broad Institute Genomics Platform"/>
            <consortium name="The Broad Institute Genome Sequencing Center for Infectious Disease"/>
            <person name="Wu L."/>
            <person name="Ma J."/>
        </authorList>
    </citation>
    <scope>NUCLEOTIDE SEQUENCE [LARGE SCALE GENOMIC DNA]</scope>
    <source>
        <strain evidence="3">CGMCC 4.7319</strain>
    </source>
</reference>
<evidence type="ECO:0000313" key="2">
    <source>
        <dbReference type="EMBL" id="GGN10321.1"/>
    </source>
</evidence>
<keyword evidence="3" id="KW-1185">Reference proteome</keyword>
<accession>A0ABQ2IJG6</accession>
<name>A0ABQ2IJG6_9PSEU</name>
<organism evidence="2 3">
    <name type="scientific">Lentzea pudingi</name>
    <dbReference type="NCBI Taxonomy" id="1789439"/>
    <lineage>
        <taxon>Bacteria</taxon>
        <taxon>Bacillati</taxon>
        <taxon>Actinomycetota</taxon>
        <taxon>Actinomycetes</taxon>
        <taxon>Pseudonocardiales</taxon>
        <taxon>Pseudonocardiaceae</taxon>
        <taxon>Lentzea</taxon>
    </lineage>
</organism>
<dbReference type="EMBL" id="BMNC01000009">
    <property type="protein sequence ID" value="GGN10321.1"/>
    <property type="molecule type" value="Genomic_DNA"/>
</dbReference>
<sequence length="60" mass="6674">MGLKSGYPSTRARNPEARISAIRPSYVDSDAPARLVGDGRPRGCARDLSETFPKRTREPW</sequence>
<feature type="compositionally biased region" description="Basic and acidic residues" evidence="1">
    <location>
        <begin position="37"/>
        <end position="60"/>
    </location>
</feature>
<protein>
    <submittedName>
        <fullName evidence="2">Uncharacterized protein</fullName>
    </submittedName>
</protein>
<evidence type="ECO:0000313" key="3">
    <source>
        <dbReference type="Proteomes" id="UP000597656"/>
    </source>
</evidence>